<feature type="domain" description="GP-PDE" evidence="2">
    <location>
        <begin position="67"/>
        <end position="308"/>
    </location>
</feature>
<dbReference type="Pfam" id="PF03009">
    <property type="entry name" value="GDPD"/>
    <property type="match status" value="1"/>
</dbReference>
<dbReference type="CDD" id="cd08566">
    <property type="entry name" value="GDPD_AtGDE_like"/>
    <property type="match status" value="1"/>
</dbReference>
<dbReference type="PROSITE" id="PS51704">
    <property type="entry name" value="GP_PDE"/>
    <property type="match status" value="1"/>
</dbReference>
<dbReference type="RefSeq" id="WP_132778880.1">
    <property type="nucleotide sequence ID" value="NZ_SMBZ01000057.1"/>
</dbReference>
<dbReference type="Proteomes" id="UP000295197">
    <property type="component" value="Unassembled WGS sequence"/>
</dbReference>
<sequence>MKRSFYYLSVFTILLIFVSCFRNAPSAKNQENPDSNQIESSDKSNNFNINSLDDLYDFLTYREDRYPLVSAHRGGDTDGYPENAIETFAHWANKFPLIIECDIRMSKDSVLVLMHDETLDRTSNGTGKVSDYTLSELKELILKDPNGEATKFKIPTLEEALNWGKGKVLFTLDVKQNVPYTLLSQVIQLTNSQASVVVITYNANQASALHRVNPDLMISASVKSQKDIIKLAELGIPDNKLVAFVGTAQPKKELVEALHAHGIKTILGTMGNLDKHAQSRGYQVYAEYIENGADILSTDRAADAQKALDFYIQKRKIKSPYINR</sequence>
<dbReference type="GO" id="GO:0006644">
    <property type="term" value="P:phospholipid metabolic process"/>
    <property type="evidence" value="ECO:0007669"/>
    <property type="project" value="TreeGrafter"/>
</dbReference>
<feature type="signal peptide" evidence="1">
    <location>
        <begin position="1"/>
        <end position="24"/>
    </location>
</feature>
<accession>A0A4R3VQ11</accession>
<keyword evidence="4" id="KW-1185">Reference proteome</keyword>
<comment type="caution">
    <text evidence="3">The sequence shown here is derived from an EMBL/GenBank/DDBJ whole genome shotgun (WGS) entry which is preliminary data.</text>
</comment>
<dbReference type="GO" id="GO:0008889">
    <property type="term" value="F:glycerophosphodiester phosphodiesterase activity"/>
    <property type="evidence" value="ECO:0007669"/>
    <property type="project" value="TreeGrafter"/>
</dbReference>
<dbReference type="InterPro" id="IPR017946">
    <property type="entry name" value="PLC-like_Pdiesterase_TIM-brl"/>
</dbReference>
<dbReference type="InterPro" id="IPR030395">
    <property type="entry name" value="GP_PDE_dom"/>
</dbReference>
<gene>
    <name evidence="3" type="ORF">EDC17_105716</name>
</gene>
<protein>
    <submittedName>
        <fullName evidence="3">Glycerophosphoryl diester phosphodiesterase</fullName>
    </submittedName>
</protein>
<dbReference type="PANTHER" id="PTHR46320:SF1">
    <property type="entry name" value="GLYCEROPHOSPHODIESTER PHOSPHODIESTERASE 1"/>
    <property type="match status" value="1"/>
</dbReference>
<dbReference type="GO" id="GO:0070291">
    <property type="term" value="P:N-acylethanolamine metabolic process"/>
    <property type="evidence" value="ECO:0007669"/>
    <property type="project" value="TreeGrafter"/>
</dbReference>
<organism evidence="3 4">
    <name type="scientific">Sphingobacterium alimentarium</name>
    <dbReference type="NCBI Taxonomy" id="797292"/>
    <lineage>
        <taxon>Bacteria</taxon>
        <taxon>Pseudomonadati</taxon>
        <taxon>Bacteroidota</taxon>
        <taxon>Sphingobacteriia</taxon>
        <taxon>Sphingobacteriales</taxon>
        <taxon>Sphingobacteriaceae</taxon>
        <taxon>Sphingobacterium</taxon>
    </lineage>
</organism>
<feature type="chain" id="PRO_5021005218" evidence="1">
    <location>
        <begin position="25"/>
        <end position="324"/>
    </location>
</feature>
<evidence type="ECO:0000259" key="2">
    <source>
        <dbReference type="PROSITE" id="PS51704"/>
    </source>
</evidence>
<dbReference type="EMBL" id="SMBZ01000057">
    <property type="protein sequence ID" value="TCV06749.1"/>
    <property type="molecule type" value="Genomic_DNA"/>
</dbReference>
<name>A0A4R3VQ11_9SPHI</name>
<proteinExistence type="predicted"/>
<dbReference type="AlphaFoldDB" id="A0A4R3VQ11"/>
<keyword evidence="1" id="KW-0732">Signal</keyword>
<evidence type="ECO:0000313" key="4">
    <source>
        <dbReference type="Proteomes" id="UP000295197"/>
    </source>
</evidence>
<dbReference type="SUPFAM" id="SSF51695">
    <property type="entry name" value="PLC-like phosphodiesterases"/>
    <property type="match status" value="1"/>
</dbReference>
<dbReference type="OrthoDB" id="384721at2"/>
<dbReference type="GO" id="GO:0005886">
    <property type="term" value="C:plasma membrane"/>
    <property type="evidence" value="ECO:0007669"/>
    <property type="project" value="TreeGrafter"/>
</dbReference>
<evidence type="ECO:0000313" key="3">
    <source>
        <dbReference type="EMBL" id="TCV06749.1"/>
    </source>
</evidence>
<dbReference type="PROSITE" id="PS51257">
    <property type="entry name" value="PROKAR_LIPOPROTEIN"/>
    <property type="match status" value="1"/>
</dbReference>
<dbReference type="PANTHER" id="PTHR46320">
    <property type="entry name" value="GLYCEROPHOSPHODIESTER PHOSPHODIESTERASE 1"/>
    <property type="match status" value="1"/>
</dbReference>
<reference evidence="3 4" key="1">
    <citation type="submission" date="2019-03" db="EMBL/GenBank/DDBJ databases">
        <title>Genomic Encyclopedia of Type Strains, Phase IV (KMG-IV): sequencing the most valuable type-strain genomes for metagenomic binning, comparative biology and taxonomic classification.</title>
        <authorList>
            <person name="Goeker M."/>
        </authorList>
    </citation>
    <scope>NUCLEOTIDE SEQUENCE [LARGE SCALE GENOMIC DNA]</scope>
    <source>
        <strain evidence="3 4">DSM 22362</strain>
    </source>
</reference>
<dbReference type="GO" id="GO:0006580">
    <property type="term" value="P:ethanolamine metabolic process"/>
    <property type="evidence" value="ECO:0007669"/>
    <property type="project" value="TreeGrafter"/>
</dbReference>
<evidence type="ECO:0000256" key="1">
    <source>
        <dbReference type="SAM" id="SignalP"/>
    </source>
</evidence>
<dbReference type="Gene3D" id="3.20.20.190">
    <property type="entry name" value="Phosphatidylinositol (PI) phosphodiesterase"/>
    <property type="match status" value="1"/>
</dbReference>